<evidence type="ECO:0000256" key="1">
    <source>
        <dbReference type="ARBA" id="ARBA00009981"/>
    </source>
</evidence>
<evidence type="ECO:0000256" key="2">
    <source>
        <dbReference type="SAM" id="MobiDB-lite"/>
    </source>
</evidence>
<dbReference type="RefSeq" id="WP_145611608.1">
    <property type="nucleotide sequence ID" value="NZ_JARPAF010000002.1"/>
</dbReference>
<gene>
    <name evidence="3" type="ORF">FBZ87_105435</name>
</gene>
<dbReference type="Gene3D" id="3.40.1620.10">
    <property type="entry name" value="YefM-like domain"/>
    <property type="match status" value="1"/>
</dbReference>
<comment type="similarity">
    <text evidence="1">Belongs to the phD/YefM antitoxin family.</text>
</comment>
<protein>
    <submittedName>
        <fullName evidence="3">Prevent-host-death family protein</fullName>
    </submittedName>
</protein>
<evidence type="ECO:0000313" key="3">
    <source>
        <dbReference type="EMBL" id="TWB73509.1"/>
    </source>
</evidence>
<accession>A0A560JSA5</accession>
<dbReference type="InterPro" id="IPR036165">
    <property type="entry name" value="YefM-like_sf"/>
</dbReference>
<comment type="caution">
    <text evidence="3">The sequence shown here is derived from an EMBL/GenBank/DDBJ whole genome shotgun (WGS) entry which is preliminary data.</text>
</comment>
<dbReference type="SUPFAM" id="SSF143120">
    <property type="entry name" value="YefM-like"/>
    <property type="match status" value="1"/>
</dbReference>
<dbReference type="NCBIfam" id="TIGR01552">
    <property type="entry name" value="phd_fam"/>
    <property type="match status" value="1"/>
</dbReference>
<name>A0A560JSA5_9PROT</name>
<dbReference type="EMBL" id="VITV01000005">
    <property type="protein sequence ID" value="TWB73509.1"/>
    <property type="molecule type" value="Genomic_DNA"/>
</dbReference>
<dbReference type="Proteomes" id="UP000320516">
    <property type="component" value="Unassembled WGS sequence"/>
</dbReference>
<organism evidence="3 4">
    <name type="scientific">Nitrospirillum amazonense</name>
    <dbReference type="NCBI Taxonomy" id="28077"/>
    <lineage>
        <taxon>Bacteria</taxon>
        <taxon>Pseudomonadati</taxon>
        <taxon>Pseudomonadota</taxon>
        <taxon>Alphaproteobacteria</taxon>
        <taxon>Rhodospirillales</taxon>
        <taxon>Azospirillaceae</taxon>
        <taxon>Nitrospirillum</taxon>
    </lineage>
</organism>
<dbReference type="AlphaFoldDB" id="A0A560JSA5"/>
<reference evidence="3 4" key="1">
    <citation type="submission" date="2019-06" db="EMBL/GenBank/DDBJ databases">
        <title>Genomic Encyclopedia of Type Strains, Phase IV (KMG-V): Genome sequencing to study the core and pangenomes of soil and plant-associated prokaryotes.</title>
        <authorList>
            <person name="Whitman W."/>
        </authorList>
    </citation>
    <scope>NUCLEOTIDE SEQUENCE [LARGE SCALE GENOMIC DNA]</scope>
    <source>
        <strain evidence="3 4">BR 12005</strain>
    </source>
</reference>
<evidence type="ECO:0000313" key="4">
    <source>
        <dbReference type="Proteomes" id="UP000320516"/>
    </source>
</evidence>
<proteinExistence type="inferred from homology"/>
<feature type="region of interest" description="Disordered" evidence="2">
    <location>
        <begin position="66"/>
        <end position="85"/>
    </location>
</feature>
<sequence>MDIAIKEAEAQLTDLVNKAVAGEDVVLTRQGQALVRLVPVTPPLTKAQQHALTLEIIAEARANPVSGPNSVRSQDFLYGDDGLPA</sequence>